<dbReference type="AlphaFoldDB" id="A0A382UXZ1"/>
<gene>
    <name evidence="2" type="ORF">METZ01_LOCUS391996</name>
</gene>
<feature type="transmembrane region" description="Helical" evidence="1">
    <location>
        <begin position="12"/>
        <end position="34"/>
    </location>
</feature>
<organism evidence="2">
    <name type="scientific">marine metagenome</name>
    <dbReference type="NCBI Taxonomy" id="408172"/>
    <lineage>
        <taxon>unclassified sequences</taxon>
        <taxon>metagenomes</taxon>
        <taxon>ecological metagenomes</taxon>
    </lineage>
</organism>
<reference evidence="2" key="1">
    <citation type="submission" date="2018-05" db="EMBL/GenBank/DDBJ databases">
        <authorList>
            <person name="Lanie J.A."/>
            <person name="Ng W.-L."/>
            <person name="Kazmierczak K.M."/>
            <person name="Andrzejewski T.M."/>
            <person name="Davidsen T.M."/>
            <person name="Wayne K.J."/>
            <person name="Tettelin H."/>
            <person name="Glass J.I."/>
            <person name="Rusch D."/>
            <person name="Podicherti R."/>
            <person name="Tsui H.-C.T."/>
            <person name="Winkler M.E."/>
        </authorList>
    </citation>
    <scope>NUCLEOTIDE SEQUENCE</scope>
</reference>
<name>A0A382UXZ1_9ZZZZ</name>
<feature type="transmembrane region" description="Helical" evidence="1">
    <location>
        <begin position="40"/>
        <end position="60"/>
    </location>
</feature>
<dbReference type="EMBL" id="UINC01147680">
    <property type="protein sequence ID" value="SVD39142.1"/>
    <property type="molecule type" value="Genomic_DNA"/>
</dbReference>
<evidence type="ECO:0000313" key="2">
    <source>
        <dbReference type="EMBL" id="SVD39142.1"/>
    </source>
</evidence>
<sequence>MTSTSHIMEVLLPLWSGYAAVVAVFVMAPILVVIDDRRLVVGALAVLYLFVSLLFTNVLAT</sequence>
<feature type="non-terminal residue" evidence="2">
    <location>
        <position position="61"/>
    </location>
</feature>
<evidence type="ECO:0000256" key="1">
    <source>
        <dbReference type="SAM" id="Phobius"/>
    </source>
</evidence>
<keyword evidence="1" id="KW-0812">Transmembrane</keyword>
<proteinExistence type="predicted"/>
<keyword evidence="1" id="KW-0472">Membrane</keyword>
<keyword evidence="1" id="KW-1133">Transmembrane helix</keyword>
<accession>A0A382UXZ1</accession>
<protein>
    <submittedName>
        <fullName evidence="2">Uncharacterized protein</fullName>
    </submittedName>
</protein>